<gene>
    <name evidence="1" type="ORF">EJ05DRAFT_200536</name>
</gene>
<keyword evidence="2" id="KW-1185">Reference proteome</keyword>
<sequence>MAALIMMAILKCFYVNSWLHQHLMSFMTSLSSLQHTVELSLLLLACSWVLGDPNWPCFVLSSPHSGAGSLTRQCIGCFYSVLMLNGQVGRRPLV</sequence>
<evidence type="ECO:0000313" key="1">
    <source>
        <dbReference type="EMBL" id="KAF2762198.1"/>
    </source>
</evidence>
<organism evidence="1 2">
    <name type="scientific">Pseudovirgaria hyperparasitica</name>
    <dbReference type="NCBI Taxonomy" id="470096"/>
    <lineage>
        <taxon>Eukaryota</taxon>
        <taxon>Fungi</taxon>
        <taxon>Dikarya</taxon>
        <taxon>Ascomycota</taxon>
        <taxon>Pezizomycotina</taxon>
        <taxon>Dothideomycetes</taxon>
        <taxon>Dothideomycetes incertae sedis</taxon>
        <taxon>Acrospermales</taxon>
        <taxon>Acrospermaceae</taxon>
        <taxon>Pseudovirgaria</taxon>
    </lineage>
</organism>
<dbReference type="Proteomes" id="UP000799437">
    <property type="component" value="Unassembled WGS sequence"/>
</dbReference>
<protein>
    <submittedName>
        <fullName evidence="1">Uncharacterized protein</fullName>
    </submittedName>
</protein>
<dbReference type="AlphaFoldDB" id="A0A6A6WHC8"/>
<dbReference type="RefSeq" id="XP_033604649.1">
    <property type="nucleotide sequence ID" value="XM_033739738.1"/>
</dbReference>
<dbReference type="GeneID" id="54480792"/>
<proteinExistence type="predicted"/>
<evidence type="ECO:0000313" key="2">
    <source>
        <dbReference type="Proteomes" id="UP000799437"/>
    </source>
</evidence>
<reference evidence="1" key="1">
    <citation type="journal article" date="2020" name="Stud. Mycol.">
        <title>101 Dothideomycetes genomes: a test case for predicting lifestyles and emergence of pathogens.</title>
        <authorList>
            <person name="Haridas S."/>
            <person name="Albert R."/>
            <person name="Binder M."/>
            <person name="Bloem J."/>
            <person name="Labutti K."/>
            <person name="Salamov A."/>
            <person name="Andreopoulos B."/>
            <person name="Baker S."/>
            <person name="Barry K."/>
            <person name="Bills G."/>
            <person name="Bluhm B."/>
            <person name="Cannon C."/>
            <person name="Castanera R."/>
            <person name="Culley D."/>
            <person name="Daum C."/>
            <person name="Ezra D."/>
            <person name="Gonzalez J."/>
            <person name="Henrissat B."/>
            <person name="Kuo A."/>
            <person name="Liang C."/>
            <person name="Lipzen A."/>
            <person name="Lutzoni F."/>
            <person name="Magnuson J."/>
            <person name="Mondo S."/>
            <person name="Nolan M."/>
            <person name="Ohm R."/>
            <person name="Pangilinan J."/>
            <person name="Park H.-J."/>
            <person name="Ramirez L."/>
            <person name="Alfaro M."/>
            <person name="Sun H."/>
            <person name="Tritt A."/>
            <person name="Yoshinaga Y."/>
            <person name="Zwiers L.-H."/>
            <person name="Turgeon B."/>
            <person name="Goodwin S."/>
            <person name="Spatafora J."/>
            <person name="Crous P."/>
            <person name="Grigoriev I."/>
        </authorList>
    </citation>
    <scope>NUCLEOTIDE SEQUENCE</scope>
    <source>
        <strain evidence="1">CBS 121739</strain>
    </source>
</reference>
<accession>A0A6A6WHC8</accession>
<dbReference type="EMBL" id="ML996566">
    <property type="protein sequence ID" value="KAF2762198.1"/>
    <property type="molecule type" value="Genomic_DNA"/>
</dbReference>
<name>A0A6A6WHC8_9PEZI</name>